<reference evidence="2 3" key="1">
    <citation type="submission" date="2019-01" db="EMBL/GenBank/DDBJ databases">
        <title>Genome sequencing of strain FW100M-8.</title>
        <authorList>
            <person name="Heo J."/>
            <person name="Kim S.-J."/>
            <person name="Kim J.-S."/>
            <person name="Hong S.-B."/>
            <person name="Kwon S.-W."/>
        </authorList>
    </citation>
    <scope>NUCLEOTIDE SEQUENCE [LARGE SCALE GENOMIC DNA]</scope>
    <source>
        <strain evidence="2 3">FW100M-8</strain>
    </source>
</reference>
<keyword evidence="3" id="KW-1185">Reference proteome</keyword>
<dbReference type="InterPro" id="IPR012347">
    <property type="entry name" value="Ferritin-like"/>
</dbReference>
<evidence type="ECO:0000259" key="1">
    <source>
        <dbReference type="Pfam" id="PF13794"/>
    </source>
</evidence>
<protein>
    <recommendedName>
        <fullName evidence="1">Ferritin-like domain-containing protein</fullName>
    </recommendedName>
</protein>
<dbReference type="OrthoDB" id="3728083at2"/>
<dbReference type="KEGG" id="agf:ET445_09790"/>
<feature type="domain" description="Ferritin-like" evidence="1">
    <location>
        <begin position="43"/>
        <end position="202"/>
    </location>
</feature>
<dbReference type="InterPro" id="IPR059125">
    <property type="entry name" value="Ferritin_actino"/>
</dbReference>
<dbReference type="EMBL" id="CP035491">
    <property type="protein sequence ID" value="QAY73588.1"/>
    <property type="molecule type" value="Genomic_DNA"/>
</dbReference>
<name>A0A4P6FSQ4_9MICO</name>
<dbReference type="Gene3D" id="1.20.1260.10">
    <property type="match status" value="1"/>
</dbReference>
<dbReference type="Proteomes" id="UP000291259">
    <property type="component" value="Chromosome"/>
</dbReference>
<dbReference type="Pfam" id="PF13794">
    <property type="entry name" value="MiaE_2"/>
    <property type="match status" value="1"/>
</dbReference>
<organism evidence="2 3">
    <name type="scientific">Agromyces protaetiae</name>
    <dbReference type="NCBI Taxonomy" id="2509455"/>
    <lineage>
        <taxon>Bacteria</taxon>
        <taxon>Bacillati</taxon>
        <taxon>Actinomycetota</taxon>
        <taxon>Actinomycetes</taxon>
        <taxon>Micrococcales</taxon>
        <taxon>Microbacteriaceae</taxon>
        <taxon>Agromyces</taxon>
    </lineage>
</organism>
<evidence type="ECO:0000313" key="3">
    <source>
        <dbReference type="Proteomes" id="UP000291259"/>
    </source>
</evidence>
<gene>
    <name evidence="2" type="ORF">ET445_09790</name>
</gene>
<evidence type="ECO:0000313" key="2">
    <source>
        <dbReference type="EMBL" id="QAY73588.1"/>
    </source>
</evidence>
<dbReference type="AlphaFoldDB" id="A0A4P6FSQ4"/>
<accession>A0A4P6FSQ4</accession>
<sequence>MLSGVVFRSSRREKRETPFIRPRVTPTQLAKVDFTELVPEPNELLGQAAVLQLESFENLAKAVAGAPTLASKEGLSAAAGVALKKHHALIAELRRDGVEPVEVMAPFTPELDRFREKIAGAEWSELLLGIHVTSGMLDDFFARLAAGLPHDRGARVRDILSEAGAAEVLSAELQRAIAEDPGLADRLALWGRSLVGDTLLVARNALRAAEPEGRRDEDVEPVFTELIAEHTRRMDALGLTA</sequence>
<proteinExistence type="predicted"/>